<evidence type="ECO:0000256" key="6">
    <source>
        <dbReference type="SAM" id="Phobius"/>
    </source>
</evidence>
<evidence type="ECO:0000256" key="4">
    <source>
        <dbReference type="ARBA" id="ARBA00022989"/>
    </source>
</evidence>
<feature type="transmembrane region" description="Helical" evidence="6">
    <location>
        <begin position="164"/>
        <end position="185"/>
    </location>
</feature>
<dbReference type="GO" id="GO:0098703">
    <property type="term" value="P:calcium ion import across plasma membrane"/>
    <property type="evidence" value="ECO:0007669"/>
    <property type="project" value="TreeGrafter"/>
</dbReference>
<keyword evidence="3" id="KW-0677">Repeat</keyword>
<feature type="transmembrane region" description="Helical" evidence="6">
    <location>
        <begin position="243"/>
        <end position="266"/>
    </location>
</feature>
<evidence type="ECO:0000256" key="5">
    <source>
        <dbReference type="ARBA" id="ARBA00023136"/>
    </source>
</evidence>
<dbReference type="Pfam" id="PF00520">
    <property type="entry name" value="Ion_trans"/>
    <property type="match status" value="1"/>
</dbReference>
<keyword evidence="4 6" id="KW-1133">Transmembrane helix</keyword>
<evidence type="ECO:0000256" key="1">
    <source>
        <dbReference type="ARBA" id="ARBA00004141"/>
    </source>
</evidence>
<keyword evidence="5 6" id="KW-0472">Membrane</keyword>
<evidence type="ECO:0000256" key="3">
    <source>
        <dbReference type="ARBA" id="ARBA00022737"/>
    </source>
</evidence>
<dbReference type="GO" id="GO:0005886">
    <property type="term" value="C:plasma membrane"/>
    <property type="evidence" value="ECO:0007669"/>
    <property type="project" value="TreeGrafter"/>
</dbReference>
<reference evidence="8" key="1">
    <citation type="submission" date="2021-01" db="EMBL/GenBank/DDBJ databases">
        <authorList>
            <person name="Corre E."/>
            <person name="Pelletier E."/>
            <person name="Niang G."/>
            <person name="Scheremetjew M."/>
            <person name="Finn R."/>
            <person name="Kale V."/>
            <person name="Holt S."/>
            <person name="Cochrane G."/>
            <person name="Meng A."/>
            <person name="Brown T."/>
            <person name="Cohen L."/>
        </authorList>
    </citation>
    <scope>NUCLEOTIDE SEQUENCE</scope>
    <source>
        <strain evidence="8">CCMP1381</strain>
    </source>
</reference>
<gene>
    <name evidence="8" type="ORF">DSPE1174_LOCUS21970</name>
</gene>
<dbReference type="PANTHER" id="PTHR10582">
    <property type="entry name" value="TRANSIENT RECEPTOR POTENTIAL ION CHANNEL PROTEIN"/>
    <property type="match status" value="1"/>
</dbReference>
<feature type="domain" description="Ion transport" evidence="7">
    <location>
        <begin position="73"/>
        <end position="274"/>
    </location>
</feature>
<dbReference type="InterPro" id="IPR024862">
    <property type="entry name" value="TRPV"/>
</dbReference>
<feature type="transmembrane region" description="Helical" evidence="6">
    <location>
        <begin position="91"/>
        <end position="111"/>
    </location>
</feature>
<organism evidence="8">
    <name type="scientific">Octactis speculum</name>
    <dbReference type="NCBI Taxonomy" id="3111310"/>
    <lineage>
        <taxon>Eukaryota</taxon>
        <taxon>Sar</taxon>
        <taxon>Stramenopiles</taxon>
        <taxon>Ochrophyta</taxon>
        <taxon>Dictyochophyceae</taxon>
        <taxon>Dictyochales</taxon>
        <taxon>Dictyochaceae</taxon>
        <taxon>Octactis</taxon>
    </lineage>
</organism>
<dbReference type="AlphaFoldDB" id="A0A7S2DFG1"/>
<protein>
    <recommendedName>
        <fullName evidence="7">Ion transport domain-containing protein</fullName>
    </recommendedName>
</protein>
<name>A0A7S2DFG1_9STRA</name>
<keyword evidence="2 6" id="KW-0812">Transmembrane</keyword>
<feature type="transmembrane region" description="Helical" evidence="6">
    <location>
        <begin position="123"/>
        <end position="143"/>
    </location>
</feature>
<dbReference type="EMBL" id="HBGS01042646">
    <property type="protein sequence ID" value="CAD9453172.1"/>
    <property type="molecule type" value="Transcribed_RNA"/>
</dbReference>
<dbReference type="PANTHER" id="PTHR10582:SF2">
    <property type="entry name" value="INACTIVE"/>
    <property type="match status" value="1"/>
</dbReference>
<dbReference type="InterPro" id="IPR005821">
    <property type="entry name" value="Ion_trans_dom"/>
</dbReference>
<feature type="transmembrane region" description="Helical" evidence="6">
    <location>
        <begin position="20"/>
        <end position="38"/>
    </location>
</feature>
<dbReference type="GO" id="GO:0005216">
    <property type="term" value="F:monoatomic ion channel activity"/>
    <property type="evidence" value="ECO:0007669"/>
    <property type="project" value="InterPro"/>
</dbReference>
<evidence type="ECO:0000256" key="2">
    <source>
        <dbReference type="ARBA" id="ARBA00022692"/>
    </source>
</evidence>
<sequence length="406" mass="47752">MWLFLTQLLERTRVRYVQPFGVVLLCFQTSLQVFTMYATRQIQLKRLVVSFRNGMAFASGQPPMKKYMIQLYWHIVWKVVYLFPPSFRRNVWAWIDVFMLPLSWLNLFQLVDVDDHSASRLKTTKAITLFATVFVWLKMLALLKDIFEPFSKFICALEQCIVDMLPFMTVLLIMMIMFMHLFFIIEHFNNDTAPEEEVEPLYYIDDGPDNILSATQQIMLLFFGTFDDDIGRYASGAEKEQDAIVFFLFMFIMILIMQNLLIAVVCDSYAESMEAADTLVWKAYLVMLNKGTVMIEEVKNIRNLFSRTLGIDPTNTDKEKKNSGAFKVFTWLFGQVAIEDIFDEEVGKMTKKDPTRIRIKSLSDLVWKLHRDEKKEEAIHDQMVKDRFDHLQQKLLLEFEEAIHDE</sequence>
<proteinExistence type="predicted"/>
<accession>A0A7S2DFG1</accession>
<evidence type="ECO:0000313" key="8">
    <source>
        <dbReference type="EMBL" id="CAD9453172.1"/>
    </source>
</evidence>
<evidence type="ECO:0000259" key="7">
    <source>
        <dbReference type="Pfam" id="PF00520"/>
    </source>
</evidence>
<comment type="subcellular location">
    <subcellularLocation>
        <location evidence="1">Membrane</location>
        <topology evidence="1">Multi-pass membrane protein</topology>
    </subcellularLocation>
</comment>